<evidence type="ECO:0000313" key="1">
    <source>
        <dbReference type="EMBL" id="VEI63521.1"/>
    </source>
</evidence>
<accession>A0A448S752</accession>
<reference evidence="1 2" key="1">
    <citation type="submission" date="2018-12" db="EMBL/GenBank/DDBJ databases">
        <authorList>
            <consortium name="Pathogen Informatics"/>
        </authorList>
    </citation>
    <scope>NUCLEOTIDE SEQUENCE [LARGE SCALE GENOMIC DNA]</scope>
    <source>
        <strain evidence="1 2">NCTC13193</strain>
    </source>
</reference>
<proteinExistence type="predicted"/>
<dbReference type="AlphaFoldDB" id="A0A448S752"/>
<organism evidence="1 2">
    <name type="scientific">Serratia fonticola</name>
    <dbReference type="NCBI Taxonomy" id="47917"/>
    <lineage>
        <taxon>Bacteria</taxon>
        <taxon>Pseudomonadati</taxon>
        <taxon>Pseudomonadota</taxon>
        <taxon>Gammaproteobacteria</taxon>
        <taxon>Enterobacterales</taxon>
        <taxon>Yersiniaceae</taxon>
        <taxon>Serratia</taxon>
    </lineage>
</organism>
<name>A0A448S752_SERFO</name>
<evidence type="ECO:0000313" key="2">
    <source>
        <dbReference type="Proteomes" id="UP000270487"/>
    </source>
</evidence>
<dbReference type="EMBL" id="LR134492">
    <property type="protein sequence ID" value="VEI63521.1"/>
    <property type="molecule type" value="Genomic_DNA"/>
</dbReference>
<dbReference type="Proteomes" id="UP000270487">
    <property type="component" value="Chromosome"/>
</dbReference>
<protein>
    <submittedName>
        <fullName evidence="1">Uncharacterized protein</fullName>
    </submittedName>
</protein>
<gene>
    <name evidence="1" type="ORF">NCTC13193_00800</name>
</gene>
<sequence>MILLRIKTKFFLPCPLMLVWMAPSYWQPQLLTAGNTEMPGS</sequence>